<evidence type="ECO:0000313" key="2">
    <source>
        <dbReference type="EMBL" id="CAE7488405.1"/>
    </source>
</evidence>
<accession>A0A812SSK7</accession>
<comment type="caution">
    <text evidence="2">The sequence shown here is derived from an EMBL/GenBank/DDBJ whole genome shotgun (WGS) entry which is preliminary data.</text>
</comment>
<organism evidence="2 3">
    <name type="scientific">Symbiodinium natans</name>
    <dbReference type="NCBI Taxonomy" id="878477"/>
    <lineage>
        <taxon>Eukaryota</taxon>
        <taxon>Sar</taxon>
        <taxon>Alveolata</taxon>
        <taxon>Dinophyceae</taxon>
        <taxon>Suessiales</taxon>
        <taxon>Symbiodiniaceae</taxon>
        <taxon>Symbiodinium</taxon>
    </lineage>
</organism>
<reference evidence="2" key="1">
    <citation type="submission" date="2021-02" db="EMBL/GenBank/DDBJ databases">
        <authorList>
            <person name="Dougan E. K."/>
            <person name="Rhodes N."/>
            <person name="Thang M."/>
            <person name="Chan C."/>
        </authorList>
    </citation>
    <scope>NUCLEOTIDE SEQUENCE</scope>
</reference>
<evidence type="ECO:0000256" key="1">
    <source>
        <dbReference type="SAM" id="MobiDB-lite"/>
    </source>
</evidence>
<feature type="region of interest" description="Disordered" evidence="1">
    <location>
        <begin position="344"/>
        <end position="376"/>
    </location>
</feature>
<dbReference type="Proteomes" id="UP000604046">
    <property type="component" value="Unassembled WGS sequence"/>
</dbReference>
<gene>
    <name evidence="2" type="ORF">SNAT2548_LOCUS27390</name>
</gene>
<protein>
    <submittedName>
        <fullName evidence="2">Uncharacterized protein</fullName>
    </submittedName>
</protein>
<name>A0A812SSK7_9DINO</name>
<dbReference type="AlphaFoldDB" id="A0A812SSK7"/>
<dbReference type="EMBL" id="CAJNDS010002468">
    <property type="protein sequence ID" value="CAE7488405.1"/>
    <property type="molecule type" value="Genomic_DNA"/>
</dbReference>
<keyword evidence="3" id="KW-1185">Reference proteome</keyword>
<sequence length="376" mass="42984">MEDRLEDLTRAAAAQFGAGFRYASDFGTSWVYQQLDMQRGNRVSKTVSRLYMSTWNALDRMYPERVVDWPHLPEPRPMLHEETHFHALGRTKPLTQDVILSAYSPQAVRMAAQGNEDEFFAAIFANPPLQMDLTWTRKERKRGLKGPTEEWPLQAQHLAKEEQPLSQIFQRPSTAEVTEVEAAGVGEVYRFDYTEQAVRHQIHPRRLHNRISGLCWNAGAVRQGIDISAFLAGTWSYLAMQECDLMDLQRLESLEYSVVAVAESGLAVAMPEDFLARSGQLVQAVTEDLPSGQWALRGIFGKFDLRAHGHIPFDHRDLRIRMYDTDSHYPAFVFHSVDNSRTRGEASTARLKRKERKEEKLGQKRAARASAWKKPV</sequence>
<evidence type="ECO:0000313" key="3">
    <source>
        <dbReference type="Proteomes" id="UP000604046"/>
    </source>
</evidence>
<proteinExistence type="predicted"/>